<keyword evidence="6" id="KW-1185">Reference proteome</keyword>
<dbReference type="OrthoDB" id="7835223at2"/>
<organism evidence="5 6">
    <name type="scientific">Jhaorihella thermophila</name>
    <dbReference type="NCBI Taxonomy" id="488547"/>
    <lineage>
        <taxon>Bacteria</taxon>
        <taxon>Pseudomonadati</taxon>
        <taxon>Pseudomonadota</taxon>
        <taxon>Alphaproteobacteria</taxon>
        <taxon>Rhodobacterales</taxon>
        <taxon>Paracoccaceae</taxon>
        <taxon>Jhaorihella</taxon>
    </lineage>
</organism>
<keyword evidence="4" id="KW-0472">Membrane</keyword>
<feature type="transmembrane region" description="Helical" evidence="4">
    <location>
        <begin position="72"/>
        <end position="91"/>
    </location>
</feature>
<comment type="subcellular location">
    <subcellularLocation>
        <location evidence="1">Cell inner membrane</location>
        <topology evidence="1">Multi-pass membrane protein</topology>
    </subcellularLocation>
</comment>
<dbReference type="GO" id="GO:0005886">
    <property type="term" value="C:plasma membrane"/>
    <property type="evidence" value="ECO:0007669"/>
    <property type="project" value="UniProtKB-SubCell"/>
</dbReference>
<evidence type="ECO:0000313" key="6">
    <source>
        <dbReference type="Proteomes" id="UP000236742"/>
    </source>
</evidence>
<dbReference type="RefSeq" id="WP_104007796.1">
    <property type="nucleotide sequence ID" value="NZ_FNVD01000006.1"/>
</dbReference>
<feature type="transmembrane region" description="Helical" evidence="4">
    <location>
        <begin position="194"/>
        <end position="213"/>
    </location>
</feature>
<feature type="transmembrane region" description="Helical" evidence="4">
    <location>
        <begin position="242"/>
        <end position="260"/>
    </location>
</feature>
<dbReference type="PANTHER" id="PTHR30413">
    <property type="entry name" value="INNER MEMBRANE TRANSPORT PERMEASE"/>
    <property type="match status" value="1"/>
</dbReference>
<keyword evidence="4" id="KW-0812">Transmembrane</keyword>
<comment type="similarity">
    <text evidence="2">Belongs to the ABC-2 integral membrane protein family.</text>
</comment>
<keyword evidence="3" id="KW-0813">Transport</keyword>
<proteinExistence type="inferred from homology"/>
<name>A0A1H5VLP8_9RHOB</name>
<sequence length="273" mass="30288">MFGYRHANSRLGAALATGEVIFHNAARKVRAKHNNAILSLVISVLQSLILIAVFYGMFELLGMRRTAVRGDFLLYLMSGVFLFQVHIKAVAAVQGAEGPTSPMMLHAPMNTFIAIAAAALSALYLQILTVAVILFLYDALVNPITIEQPVPALGMLLLAWFSGIGVGLVFLAIKPWFPTASGILSTIYQRANMLFSGKMVLANSLPAYMLPVFDWNPLFHAIDQARGFVFINYYPHVTSWHYTLWVGLALCMIGLMGEFYTRRHSSLSWFARR</sequence>
<evidence type="ECO:0000313" key="5">
    <source>
        <dbReference type="EMBL" id="SEF88232.1"/>
    </source>
</evidence>
<gene>
    <name evidence="5" type="ORF">SAMN05421751_106111</name>
</gene>
<evidence type="ECO:0000256" key="1">
    <source>
        <dbReference type="ARBA" id="ARBA00004429"/>
    </source>
</evidence>
<dbReference type="GO" id="GO:0015920">
    <property type="term" value="P:lipopolysaccharide transport"/>
    <property type="evidence" value="ECO:0007669"/>
    <property type="project" value="TreeGrafter"/>
</dbReference>
<accession>A0A1H5VLP8</accession>
<evidence type="ECO:0000256" key="2">
    <source>
        <dbReference type="ARBA" id="ARBA00007783"/>
    </source>
</evidence>
<protein>
    <submittedName>
        <fullName evidence="5">ABC-type polysaccharide/polyol phosphate export permease</fullName>
    </submittedName>
</protein>
<reference evidence="5 6" key="1">
    <citation type="submission" date="2016-10" db="EMBL/GenBank/DDBJ databases">
        <authorList>
            <person name="de Groot N.N."/>
        </authorList>
    </citation>
    <scope>NUCLEOTIDE SEQUENCE [LARGE SCALE GENOMIC DNA]</scope>
    <source>
        <strain evidence="5 6">DSM 23413</strain>
    </source>
</reference>
<feature type="transmembrane region" description="Helical" evidence="4">
    <location>
        <begin position="36"/>
        <end position="57"/>
    </location>
</feature>
<feature type="transmembrane region" description="Helical" evidence="4">
    <location>
        <begin position="112"/>
        <end position="137"/>
    </location>
</feature>
<dbReference type="AlphaFoldDB" id="A0A1H5VLP8"/>
<dbReference type="Proteomes" id="UP000236742">
    <property type="component" value="Unassembled WGS sequence"/>
</dbReference>
<feature type="transmembrane region" description="Helical" evidence="4">
    <location>
        <begin position="149"/>
        <end position="173"/>
    </location>
</feature>
<keyword evidence="4" id="KW-1133">Transmembrane helix</keyword>
<dbReference type="EMBL" id="FNVD01000006">
    <property type="protein sequence ID" value="SEF88232.1"/>
    <property type="molecule type" value="Genomic_DNA"/>
</dbReference>
<dbReference type="PANTHER" id="PTHR30413:SF8">
    <property type="entry name" value="TRANSPORT PERMEASE PROTEIN"/>
    <property type="match status" value="1"/>
</dbReference>
<evidence type="ECO:0000256" key="4">
    <source>
        <dbReference type="SAM" id="Phobius"/>
    </source>
</evidence>
<evidence type="ECO:0000256" key="3">
    <source>
        <dbReference type="ARBA" id="ARBA00022448"/>
    </source>
</evidence>